<reference evidence="7 8" key="1">
    <citation type="submission" date="2014-03" db="EMBL/GenBank/DDBJ databases">
        <title>Genomics of Bifidobacteria.</title>
        <authorList>
            <person name="Ventura M."/>
            <person name="Milani C."/>
            <person name="Lugli G.A."/>
        </authorList>
    </citation>
    <scope>NUCLEOTIDE SEQUENCE [LARGE SCALE GENOMIC DNA]</scope>
    <source>
        <strain evidence="7 8">LMG 11597</strain>
    </source>
</reference>
<dbReference type="PROSITE" id="PS00455">
    <property type="entry name" value="AMP_BINDING"/>
    <property type="match status" value="1"/>
</dbReference>
<dbReference type="eggNOG" id="COG1022">
    <property type="taxonomic scope" value="Bacteria"/>
</dbReference>
<keyword evidence="4" id="KW-0443">Lipid metabolism</keyword>
<dbReference type="InterPro" id="IPR020845">
    <property type="entry name" value="AMP-binding_CS"/>
</dbReference>
<organism evidence="7 8">
    <name type="scientific">Bifidobacterium subtile</name>
    <dbReference type="NCBI Taxonomy" id="77635"/>
    <lineage>
        <taxon>Bacteria</taxon>
        <taxon>Bacillati</taxon>
        <taxon>Actinomycetota</taxon>
        <taxon>Actinomycetes</taxon>
        <taxon>Bifidobacteriales</taxon>
        <taxon>Bifidobacteriaceae</taxon>
        <taxon>Bifidobacterium</taxon>
    </lineage>
</organism>
<keyword evidence="2 7" id="KW-0436">Ligase</keyword>
<name>A0A087EBB5_9BIFI</name>
<dbReference type="Pfam" id="PF00501">
    <property type="entry name" value="AMP-binding"/>
    <property type="match status" value="1"/>
</dbReference>
<dbReference type="InterPro" id="IPR042099">
    <property type="entry name" value="ANL_N_sf"/>
</dbReference>
<dbReference type="PANTHER" id="PTHR43272">
    <property type="entry name" value="LONG-CHAIN-FATTY-ACID--COA LIGASE"/>
    <property type="match status" value="1"/>
</dbReference>
<evidence type="ECO:0000313" key="8">
    <source>
        <dbReference type="Proteomes" id="UP000029055"/>
    </source>
</evidence>
<comment type="similarity">
    <text evidence="1">Belongs to the ATP-dependent AMP-binding enzyme family.</text>
</comment>
<sequence>MKKQYTAGMQHPIDIDINLFDFVESRAERDPDGTVIEYKSNGAWAHFSSREFLEIVVTLAKGLIAKGVRKGDAVAIVSHTRWEWTALDMAIMAIGAVTVPVYETSSAAQIRAILNDASVTLVFAEDEGQREKIESVRSQIGTLGDVYVIECGATDIIEEFGGSVSDENFQERRKAAHGNDLATIVYTSGSTGTPKGVELTHANFAFLCLSGLQFMPRACNIPDRGLLLFLPLSHVFARYMEILSFAGTLRLGLSSDFSTIIDDFQTFNPTLLLAVPRVFEKVYNAASQRAGSGFAGKLFKRAVENAREWSMAQQQGKHLPLPGRIRHAFYAKTVYSQILRIFGSNADFCITGGAPMDPMISHFFNGIGMPLLEGYGMTETAGPVCVSLPGSNRIGTIGQPLSGVSFGIGDDDEICIKGTMICRGYHNQPEVSAEQITDGWLHTGDLGDIDAAGFLHLTGRKKDLIITAGGKNVSPGGIEASVMTSPVVDQCLVIGDRRPFVAALVTLDLSDANEWLKAQGAKPVETLEQASRNAIIHDEVERAVAEANTSVSRAESVRKFEILPDSFTSENGLLTPSLKTKRAAIEQAYAKLIDTVIYVPRGKKSAEGK</sequence>
<dbReference type="GO" id="GO:0004467">
    <property type="term" value="F:long-chain fatty acid-CoA ligase activity"/>
    <property type="evidence" value="ECO:0007669"/>
    <property type="project" value="TreeGrafter"/>
</dbReference>
<dbReference type="STRING" id="77635.BISU_1596"/>
<evidence type="ECO:0000256" key="2">
    <source>
        <dbReference type="ARBA" id="ARBA00022598"/>
    </source>
</evidence>
<keyword evidence="8" id="KW-1185">Reference proteome</keyword>
<evidence type="ECO:0000259" key="6">
    <source>
        <dbReference type="Pfam" id="PF00501"/>
    </source>
</evidence>
<dbReference type="CDD" id="cd05907">
    <property type="entry name" value="VL_LC_FACS_like"/>
    <property type="match status" value="1"/>
</dbReference>
<dbReference type="Proteomes" id="UP000029055">
    <property type="component" value="Unassembled WGS sequence"/>
</dbReference>
<dbReference type="GO" id="GO:0016020">
    <property type="term" value="C:membrane"/>
    <property type="evidence" value="ECO:0007669"/>
    <property type="project" value="TreeGrafter"/>
</dbReference>
<dbReference type="AlphaFoldDB" id="A0A087EBB5"/>
<keyword evidence="3" id="KW-0276">Fatty acid metabolism</keyword>
<dbReference type="InterPro" id="IPR000873">
    <property type="entry name" value="AMP-dep_synth/lig_dom"/>
</dbReference>
<evidence type="ECO:0000256" key="3">
    <source>
        <dbReference type="ARBA" id="ARBA00022832"/>
    </source>
</evidence>
<feature type="domain" description="AMP-dependent synthetase/ligase" evidence="6">
    <location>
        <begin position="24"/>
        <end position="426"/>
    </location>
</feature>
<comment type="caution">
    <text evidence="7">The sequence shown here is derived from an EMBL/GenBank/DDBJ whole genome shotgun (WGS) entry which is preliminary data.</text>
</comment>
<evidence type="ECO:0000256" key="1">
    <source>
        <dbReference type="ARBA" id="ARBA00006432"/>
    </source>
</evidence>
<dbReference type="Pfam" id="PF23562">
    <property type="entry name" value="AMP-binding_C_3"/>
    <property type="match status" value="1"/>
</dbReference>
<dbReference type="Gene3D" id="3.40.50.12780">
    <property type="entry name" value="N-terminal domain of ligase-like"/>
    <property type="match status" value="2"/>
</dbReference>
<protein>
    <recommendedName>
        <fullName evidence="5">Acyl-CoA synthetase</fullName>
    </recommendedName>
</protein>
<gene>
    <name evidence="7" type="ORF">BISU_1596</name>
</gene>
<dbReference type="PANTHER" id="PTHR43272:SF32">
    <property type="entry name" value="AMP-DEPENDENT SYNTHETASE_LIGASE DOMAIN-CONTAINING PROTEIN"/>
    <property type="match status" value="1"/>
</dbReference>
<dbReference type="EMBL" id="JGZR01000002">
    <property type="protein sequence ID" value="KFJ05066.1"/>
    <property type="molecule type" value="Genomic_DNA"/>
</dbReference>
<accession>A0A087EBB5</accession>
<evidence type="ECO:0000256" key="5">
    <source>
        <dbReference type="ARBA" id="ARBA00032875"/>
    </source>
</evidence>
<evidence type="ECO:0000256" key="4">
    <source>
        <dbReference type="ARBA" id="ARBA00023098"/>
    </source>
</evidence>
<evidence type="ECO:0000313" key="7">
    <source>
        <dbReference type="EMBL" id="KFJ05066.1"/>
    </source>
</evidence>
<proteinExistence type="inferred from homology"/>
<dbReference type="SUPFAM" id="SSF56801">
    <property type="entry name" value="Acetyl-CoA synthetase-like"/>
    <property type="match status" value="1"/>
</dbReference>